<dbReference type="RefSeq" id="WP_072559661.1">
    <property type="nucleotide sequence ID" value="NZ_CP018154.1"/>
</dbReference>
<gene>
    <name evidence="1" type="ORF">LPB140_09665</name>
</gene>
<dbReference type="STRING" id="1913578.LPB140_09665"/>
<name>A0A1L3JD43_9SPHN</name>
<sequence length="146" mass="16365">MPKPSFNAAFTQESDFEKLYGGLNDLSWPKSDWTHEAHFAAALYLVRKMGLAVAKAAMPDIIRAYNQATGVVNDDKSGYHHSITMMSLDVTDKFMAQYSANTPLADILADMMGHEYGHSNWLLKFYTRDTLFSVAARRGWIPPDLG</sequence>
<dbReference type="EMBL" id="CP018154">
    <property type="protein sequence ID" value="APG63009.1"/>
    <property type="molecule type" value="Genomic_DNA"/>
</dbReference>
<dbReference type="KEGG" id="sphl:LPB140_09665"/>
<organism evidence="1 2">
    <name type="scientific">Sphingorhabdus lutea</name>
    <dbReference type="NCBI Taxonomy" id="1913578"/>
    <lineage>
        <taxon>Bacteria</taxon>
        <taxon>Pseudomonadati</taxon>
        <taxon>Pseudomonadota</taxon>
        <taxon>Alphaproteobacteria</taxon>
        <taxon>Sphingomonadales</taxon>
        <taxon>Sphingomonadaceae</taxon>
        <taxon>Sphingorhabdus</taxon>
    </lineage>
</organism>
<evidence type="ECO:0000313" key="1">
    <source>
        <dbReference type="EMBL" id="APG63009.1"/>
    </source>
</evidence>
<evidence type="ECO:0000313" key="2">
    <source>
        <dbReference type="Proteomes" id="UP000242561"/>
    </source>
</evidence>
<reference evidence="1 2" key="1">
    <citation type="submission" date="2016-11" db="EMBL/GenBank/DDBJ databases">
        <title>Sphingorhabdus sp. LPB0140, isolated from marine environment.</title>
        <authorList>
            <person name="Kim E."/>
            <person name="Yi H."/>
        </authorList>
    </citation>
    <scope>NUCLEOTIDE SEQUENCE [LARGE SCALE GENOMIC DNA]</scope>
    <source>
        <strain evidence="1 2">LPB0140</strain>
    </source>
</reference>
<dbReference type="Proteomes" id="UP000242561">
    <property type="component" value="Chromosome"/>
</dbReference>
<protein>
    <submittedName>
        <fullName evidence="1">Uncharacterized protein</fullName>
    </submittedName>
</protein>
<dbReference type="AlphaFoldDB" id="A0A1L3JD43"/>
<accession>A0A1L3JD43</accession>
<proteinExistence type="predicted"/>
<keyword evidence="2" id="KW-1185">Reference proteome</keyword>
<dbReference type="OrthoDB" id="117988at2"/>